<evidence type="ECO:0000313" key="2">
    <source>
        <dbReference type="EMBL" id="EEL70767.1"/>
    </source>
</evidence>
<dbReference type="RefSeq" id="WP_002065403.1">
    <property type="nucleotide sequence ID" value="NZ_CM000737.1"/>
</dbReference>
<feature type="coiled-coil region" evidence="1">
    <location>
        <begin position="179"/>
        <end position="239"/>
    </location>
</feature>
<keyword evidence="1" id="KW-0175">Coiled coil</keyword>
<comment type="caution">
    <text evidence="2">The sequence shown here is derived from an EMBL/GenBank/DDBJ whole genome shotgun (WGS) entry which is preliminary data.</text>
</comment>
<evidence type="ECO:0000256" key="1">
    <source>
        <dbReference type="SAM" id="Coils"/>
    </source>
</evidence>
<protein>
    <submittedName>
        <fullName evidence="2">Uncharacterized protein</fullName>
    </submittedName>
</protein>
<dbReference type="AlphaFoldDB" id="C2XU50"/>
<proteinExistence type="predicted"/>
<sequence>MEKALNLSFDDLGARFKTLIPVWILGTGANFGRLNYFARHVSFTLIAVIFYQELLDDLRRTRDDLVQTVYKMTQLMKIECDLDEAEKIVDALMVNEGSSKHTFAFQEQFFNEQIMEWETFRFQYLEVDRDATNFEEGVPVYKLSEEAQALFLNTNEVQKHLPISIQQILIELLIEKGELKSALRMLDSLNHRVMTLSKEEKIHKDELIRNPKSTIYDHKNRWGKQLKEVESQFEEESQKYRKLDGILRRIAVSPEHQNTYMQLTKRLTKTKNNHDKLARLVIENVRLELQIRNSHFRNIWLTNTTSFRKTIWEDRAKVVGFVHADEMLTLVESLFSPQKPSILPMEWGIEEHMDIKSSTFGGTGTKRKVYLEPISLDWESILLLWKPIFEELLRAGSVSLKYLQQIDEFTLAKWVENRDAFDFWLAFASMDEPFIISEENIQQIDSDDKALLLSKLMEKYPELSVLTGRQIFNSPSNDAVVIRNKIDVSTYILTLKEAKEDEYRTN</sequence>
<dbReference type="HOGENOM" id="CLU_545973_0_0_9"/>
<name>C2XU50_BACMY</name>
<dbReference type="Proteomes" id="UP000001753">
    <property type="component" value="Chromosome"/>
</dbReference>
<dbReference type="EMBL" id="ACMP01000068">
    <property type="protein sequence ID" value="EEL70767.1"/>
    <property type="molecule type" value="Genomic_DNA"/>
</dbReference>
<gene>
    <name evidence="2" type="ORF">bcere0026_22210</name>
</gene>
<reference evidence="2" key="1">
    <citation type="journal article" date="2012" name="Genome Res.">
        <title>Genomic characterization of the Bacillus cereus sensu lato species: Backdrop to the evolution of Bacillus anthracis.</title>
        <authorList>
            <person name="Zwick M.E."/>
            <person name="Joseph S.J."/>
            <person name="Didelot X."/>
            <person name="Chen P.E."/>
            <person name="Bishop-Lilly K.A."/>
            <person name="Stewart A.C."/>
            <person name="Willner K."/>
            <person name="Nolan N."/>
            <person name="Lentz S."/>
            <person name="Thomason M.K."/>
            <person name="Sozhamannan S."/>
            <person name="Mateczun A.J."/>
            <person name="Du L."/>
            <person name="Read T.D."/>
        </authorList>
    </citation>
    <scope>NUCLEOTIDE SEQUENCE [LARGE SCALE GENOMIC DNA]</scope>
    <source>
        <strain evidence="2">AH603</strain>
    </source>
</reference>
<organism evidence="2">
    <name type="scientific">Bacillus mycoides</name>
    <dbReference type="NCBI Taxonomy" id="1405"/>
    <lineage>
        <taxon>Bacteria</taxon>
        <taxon>Bacillati</taxon>
        <taxon>Bacillota</taxon>
        <taxon>Bacilli</taxon>
        <taxon>Bacillales</taxon>
        <taxon>Bacillaceae</taxon>
        <taxon>Bacillus</taxon>
        <taxon>Bacillus cereus group</taxon>
    </lineage>
</organism>
<accession>C2XU50</accession>